<accession>A0A8J6Y0H7</accession>
<sequence length="338" mass="35182">MNNSIQSRPSVSTLENLLTQNSHLLNQPRNTDSMLVVIDPKVEDYAMLAANVHEGANVFILDINRDGVEQITEVLGQHPASTLHIVSHGSPGCLAVGNTYLSLENLDRYADDLKTWSSFLSSGSVLLYGCNVAAGEVGKAFLSKFHQLTGANIAASANPTGSAVKGGDWELEVTIGKIETSLAWTEAVREAYTSVLIIKITPSTISLVEGGIPQTLDLGIDLGIDPILNIPIPTLADATITLTPDAQLDLGNGAGQPLNVIISAGSIATSIQSIPVLAVNDGLIEGDHTGTISATITSTNPILNALLGVNLTVDISDASAPPASVPKITLTPLTGNLT</sequence>
<evidence type="ECO:0000313" key="2">
    <source>
        <dbReference type="EMBL" id="MBD2776833.1"/>
    </source>
</evidence>
<dbReference type="EMBL" id="JACXAE010000098">
    <property type="protein sequence ID" value="MBD2776833.1"/>
    <property type="molecule type" value="Genomic_DNA"/>
</dbReference>
<protein>
    <submittedName>
        <fullName evidence="2">DUF4347 domain-containing protein</fullName>
    </submittedName>
</protein>
<dbReference type="InterPro" id="IPR025592">
    <property type="entry name" value="DUF4347"/>
</dbReference>
<gene>
    <name evidence="2" type="ORF">ICL16_33495</name>
</gene>
<keyword evidence="3" id="KW-1185">Reference proteome</keyword>
<evidence type="ECO:0000259" key="1">
    <source>
        <dbReference type="Pfam" id="PF14252"/>
    </source>
</evidence>
<dbReference type="AlphaFoldDB" id="A0A8J6Y0H7"/>
<name>A0A8J6Y0H7_9CYAN</name>
<dbReference type="Pfam" id="PF14252">
    <property type="entry name" value="DUF4347"/>
    <property type="match status" value="1"/>
</dbReference>
<feature type="domain" description="DUF4347" evidence="1">
    <location>
        <begin position="35"/>
        <end position="196"/>
    </location>
</feature>
<dbReference type="RefSeq" id="WP_190835882.1">
    <property type="nucleotide sequence ID" value="NZ_CAWPPI010000098.1"/>
</dbReference>
<comment type="caution">
    <text evidence="2">The sequence shown here is derived from an EMBL/GenBank/DDBJ whole genome shotgun (WGS) entry which is preliminary data.</text>
</comment>
<reference evidence="2" key="1">
    <citation type="submission" date="2020-09" db="EMBL/GenBank/DDBJ databases">
        <title>Iningainema tapete sp. nov. (Scytonemataceae, Cyanobacteria) from greenhouses in central Florida (USA) produces two types of nodularin with biosynthetic potential for microcystin-LR and anabaenopeptins.</title>
        <authorList>
            <person name="Berthold D.E."/>
            <person name="Lefler F.W."/>
            <person name="Huang I.-S."/>
            <person name="Abdulla H."/>
            <person name="Zimba P.V."/>
            <person name="Laughinghouse H.D. IV."/>
        </authorList>
    </citation>
    <scope>NUCLEOTIDE SEQUENCE</scope>
    <source>
        <strain evidence="2">BLCCT55</strain>
    </source>
</reference>
<proteinExistence type="predicted"/>
<evidence type="ECO:0000313" key="3">
    <source>
        <dbReference type="Proteomes" id="UP000629098"/>
    </source>
</evidence>
<feature type="non-terminal residue" evidence="2">
    <location>
        <position position="338"/>
    </location>
</feature>
<dbReference type="Proteomes" id="UP000629098">
    <property type="component" value="Unassembled WGS sequence"/>
</dbReference>
<organism evidence="2 3">
    <name type="scientific">Iningainema tapete BLCC-T55</name>
    <dbReference type="NCBI Taxonomy" id="2748662"/>
    <lineage>
        <taxon>Bacteria</taxon>
        <taxon>Bacillati</taxon>
        <taxon>Cyanobacteriota</taxon>
        <taxon>Cyanophyceae</taxon>
        <taxon>Nostocales</taxon>
        <taxon>Scytonemataceae</taxon>
        <taxon>Iningainema tapete</taxon>
    </lineage>
</organism>